<name>A0A4R5DKA8_9BACT</name>
<protein>
    <submittedName>
        <fullName evidence="2">IS1595 family transposase</fullName>
    </submittedName>
</protein>
<dbReference type="Pfam" id="PF12760">
    <property type="entry name" value="Zn_ribbon_IS1595"/>
    <property type="match status" value="1"/>
</dbReference>
<gene>
    <name evidence="2" type="ORF">E0F88_14765</name>
</gene>
<dbReference type="OrthoDB" id="1023020at2"/>
<feature type="domain" description="Transposase zinc-ribbon" evidence="1">
    <location>
        <begin position="11"/>
        <end position="54"/>
    </location>
</feature>
<dbReference type="EMBL" id="SMFL01000005">
    <property type="protein sequence ID" value="TDE14459.1"/>
    <property type="molecule type" value="Genomic_DNA"/>
</dbReference>
<keyword evidence="3" id="KW-1185">Reference proteome</keyword>
<dbReference type="Proteomes" id="UP000294850">
    <property type="component" value="Unassembled WGS sequence"/>
</dbReference>
<dbReference type="AlphaFoldDB" id="A0A4R5DKA8"/>
<sequence length="143" mass="16888">MLSKEHISIYKNEEMAVEAFKDYRIRRGIVCKKCGGSHHYWLSSKHQFQCKSCKFRTTLQSGTLLEGSKLPISYFFIALHLLIKNDNAVSIEEFQQKTGHKYSEPLYDFLRKIKLYLNTNDRNSILIDFFEVANRTFFLQNVH</sequence>
<evidence type="ECO:0000313" key="3">
    <source>
        <dbReference type="Proteomes" id="UP000294850"/>
    </source>
</evidence>
<evidence type="ECO:0000313" key="2">
    <source>
        <dbReference type="EMBL" id="TDE14459.1"/>
    </source>
</evidence>
<dbReference type="InterPro" id="IPR024442">
    <property type="entry name" value="Transposase_Zn_ribbon"/>
</dbReference>
<comment type="caution">
    <text evidence="2">The sequence shown here is derived from an EMBL/GenBank/DDBJ whole genome shotgun (WGS) entry which is preliminary data.</text>
</comment>
<accession>A0A4R5DKA8</accession>
<proteinExistence type="predicted"/>
<dbReference type="RefSeq" id="WP_131959043.1">
    <property type="nucleotide sequence ID" value="NZ_SMFL01000005.1"/>
</dbReference>
<evidence type="ECO:0000259" key="1">
    <source>
        <dbReference type="Pfam" id="PF12760"/>
    </source>
</evidence>
<organism evidence="2 3">
    <name type="scientific">Dyadobacter psychrotolerans</name>
    <dbReference type="NCBI Taxonomy" id="2541721"/>
    <lineage>
        <taxon>Bacteria</taxon>
        <taxon>Pseudomonadati</taxon>
        <taxon>Bacteroidota</taxon>
        <taxon>Cytophagia</taxon>
        <taxon>Cytophagales</taxon>
        <taxon>Spirosomataceae</taxon>
        <taxon>Dyadobacter</taxon>
    </lineage>
</organism>
<reference evidence="2 3" key="1">
    <citation type="submission" date="2019-03" db="EMBL/GenBank/DDBJ databases">
        <title>Dyadobacter AR-3-6 sp. nov., isolated from arctic soil.</title>
        <authorList>
            <person name="Chaudhary D.K."/>
        </authorList>
    </citation>
    <scope>NUCLEOTIDE SEQUENCE [LARGE SCALE GENOMIC DNA]</scope>
    <source>
        <strain evidence="2 3">AR-3-6</strain>
    </source>
</reference>